<feature type="region of interest" description="Disordered" evidence="1">
    <location>
        <begin position="382"/>
        <end position="404"/>
    </location>
</feature>
<name>A0A9B0TTN6_CHRAS</name>
<protein>
    <submittedName>
        <fullName evidence="3">Basic proline-rich protein-like</fullName>
    </submittedName>
</protein>
<feature type="compositionally biased region" description="Low complexity" evidence="1">
    <location>
        <begin position="171"/>
        <end position="185"/>
    </location>
</feature>
<keyword evidence="2" id="KW-1185">Reference proteome</keyword>
<gene>
    <name evidence="3" type="primary">LOC102825628</name>
</gene>
<feature type="region of interest" description="Disordered" evidence="1">
    <location>
        <begin position="166"/>
        <end position="185"/>
    </location>
</feature>
<dbReference type="Proteomes" id="UP000504623">
    <property type="component" value="Unplaced"/>
</dbReference>
<evidence type="ECO:0000256" key="1">
    <source>
        <dbReference type="SAM" id="MobiDB-lite"/>
    </source>
</evidence>
<dbReference type="AlphaFoldDB" id="A0A9B0TTN6"/>
<dbReference type="RefSeq" id="XP_006866494.1">
    <property type="nucleotide sequence ID" value="XM_006866432.1"/>
</dbReference>
<evidence type="ECO:0000313" key="3">
    <source>
        <dbReference type="RefSeq" id="XP_006866494.1"/>
    </source>
</evidence>
<feature type="region of interest" description="Disordered" evidence="1">
    <location>
        <begin position="230"/>
        <end position="332"/>
    </location>
</feature>
<accession>A0A9B0TTN6</accession>
<feature type="compositionally biased region" description="Low complexity" evidence="1">
    <location>
        <begin position="235"/>
        <end position="264"/>
    </location>
</feature>
<feature type="compositionally biased region" description="Low complexity" evidence="1">
    <location>
        <begin position="274"/>
        <end position="288"/>
    </location>
</feature>
<evidence type="ECO:0000313" key="2">
    <source>
        <dbReference type="Proteomes" id="UP000504623"/>
    </source>
</evidence>
<feature type="region of interest" description="Disordered" evidence="1">
    <location>
        <begin position="1"/>
        <end position="44"/>
    </location>
</feature>
<sequence>MHSRSGPAPSLFDFCNARGPTDPAKSYGGRGSHNPAFRDSQGRWDKAPRAVIDEPILDAGFVPAGGFGRGVARSGPRRRPTSRRPQPPAPSTFLSYKGTSEPCPAFPARGISSVPFDSQGGIILLGTGQPLPGQTRPQLSAQPRSIVGVHQGPPPLPWPFVARYPPDRSRGATTARAPPVPRAPGRTVAALTHREEWAGLARYPHGRPAAPAFVCLLCLPRALAVEAARPLGSRPGTPSAAGEGAPAGSARGPARPGAAPSAGGRRARSPPLLPALSPRSRPLSSLPLRPLPSRPTQPGHILCRPRTSRRRLRSAARPSTALGPRGRTVPNPWAPAPSAGQVRHGLCPPLAPPSRLPHLAARPDKGGLPGALRGGARGGLRLEAPLQPPSPPTFRRTVTFPRSQTLPRTCPCRPLWVPAFTHSPPWPQPSLR</sequence>
<proteinExistence type="predicted"/>
<dbReference type="GeneID" id="102825628"/>
<organism evidence="2 3">
    <name type="scientific">Chrysochloris asiatica</name>
    <name type="common">Cape golden mole</name>
    <dbReference type="NCBI Taxonomy" id="185453"/>
    <lineage>
        <taxon>Eukaryota</taxon>
        <taxon>Metazoa</taxon>
        <taxon>Chordata</taxon>
        <taxon>Craniata</taxon>
        <taxon>Vertebrata</taxon>
        <taxon>Euteleostomi</taxon>
        <taxon>Mammalia</taxon>
        <taxon>Eutheria</taxon>
        <taxon>Afrotheria</taxon>
        <taxon>Chrysochloridae</taxon>
        <taxon>Chrysochlorinae</taxon>
        <taxon>Chrysochloris</taxon>
    </lineage>
</organism>
<feature type="region of interest" description="Disordered" evidence="1">
    <location>
        <begin position="65"/>
        <end position="99"/>
    </location>
</feature>
<reference evidence="3" key="1">
    <citation type="submission" date="2025-08" db="UniProtKB">
        <authorList>
            <consortium name="RefSeq"/>
        </authorList>
    </citation>
    <scope>IDENTIFICATION</scope>
    <source>
        <tissue evidence="3">Spleen</tissue>
    </source>
</reference>